<evidence type="ECO:0000256" key="3">
    <source>
        <dbReference type="ARBA" id="ARBA00023002"/>
    </source>
</evidence>
<sequence length="245" mass="26717">MRLEGKVCIVTGGARGLGKAMVEKFAKEGAKKVYACDLNEEALKELEKTYENVKGYKLSVTDRKAIEEFKEKVIKEEGKVDVLVNNAGITRDALIQKMSEEDWDMVIDVNLKGVFNMTQQFGPEMMKAGKGSIINISSVVGIYGNIGQTNYAATKGGVIAMTKTWAKEFARKGAQVRVNAIAPGFIKTPMTKDLPEKVIELVKSKTVLQRMGEPEEIANTALFLASDESSFITGQVISVDGGLVL</sequence>
<evidence type="ECO:0000313" key="8">
    <source>
        <dbReference type="EMBL" id="SHF12529.1"/>
    </source>
</evidence>
<comment type="similarity">
    <text evidence="1 6">Belongs to the short-chain dehydrogenases/reductases (SDR) family.</text>
</comment>
<organism evidence="8 9">
    <name type="scientific">Marinitoga hydrogenitolerans (strain DSM 16785 / JCM 12826 / AT1271)</name>
    <dbReference type="NCBI Taxonomy" id="1122195"/>
    <lineage>
        <taxon>Bacteria</taxon>
        <taxon>Thermotogati</taxon>
        <taxon>Thermotogota</taxon>
        <taxon>Thermotogae</taxon>
        <taxon>Petrotogales</taxon>
        <taxon>Petrotogaceae</taxon>
        <taxon>Marinitoga</taxon>
    </lineage>
</organism>
<accession>A0A1M4Z389</accession>
<feature type="domain" description="Ketoreductase" evidence="7">
    <location>
        <begin position="6"/>
        <end position="189"/>
    </location>
</feature>
<dbReference type="PRINTS" id="PR00081">
    <property type="entry name" value="GDHRDH"/>
</dbReference>
<dbReference type="RefSeq" id="WP_072865623.1">
    <property type="nucleotide sequence ID" value="NZ_FQUI01000037.1"/>
</dbReference>
<feature type="binding site" evidence="5">
    <location>
        <begin position="151"/>
        <end position="155"/>
    </location>
    <ligand>
        <name>NADP(+)</name>
        <dbReference type="ChEBI" id="CHEBI:58349"/>
    </ligand>
</feature>
<dbReference type="NCBIfam" id="NF009466">
    <property type="entry name" value="PRK12826.1-2"/>
    <property type="match status" value="1"/>
</dbReference>
<dbReference type="GO" id="GO:0051287">
    <property type="term" value="F:NAD binding"/>
    <property type="evidence" value="ECO:0007669"/>
    <property type="project" value="UniProtKB-UniRule"/>
</dbReference>
<dbReference type="Proteomes" id="UP000184334">
    <property type="component" value="Unassembled WGS sequence"/>
</dbReference>
<evidence type="ECO:0000256" key="5">
    <source>
        <dbReference type="PIRSR" id="PIRSR611284-2"/>
    </source>
</evidence>
<evidence type="ECO:0000256" key="1">
    <source>
        <dbReference type="ARBA" id="ARBA00006484"/>
    </source>
</evidence>
<keyword evidence="6" id="KW-0275">Fatty acid biosynthesis</keyword>
<feature type="binding site" evidence="5">
    <location>
        <begin position="12"/>
        <end position="15"/>
    </location>
    <ligand>
        <name>NADP(+)</name>
        <dbReference type="ChEBI" id="CHEBI:58349"/>
    </ligand>
</feature>
<dbReference type="STRING" id="1122195.SAMN02745164_01832"/>
<evidence type="ECO:0000313" key="9">
    <source>
        <dbReference type="Proteomes" id="UP000184334"/>
    </source>
</evidence>
<feature type="binding site" evidence="5">
    <location>
        <position position="86"/>
    </location>
    <ligand>
        <name>NADP(+)</name>
        <dbReference type="ChEBI" id="CHEBI:58349"/>
    </ligand>
</feature>
<keyword evidence="3 6" id="KW-0560">Oxidoreductase</keyword>
<gene>
    <name evidence="8" type="ORF">SAMN02745164_01832</name>
</gene>
<dbReference type="InterPro" id="IPR057326">
    <property type="entry name" value="KR_dom"/>
</dbReference>
<evidence type="ECO:0000259" key="7">
    <source>
        <dbReference type="SMART" id="SM00822"/>
    </source>
</evidence>
<comment type="function">
    <text evidence="6">Catalyzes the NADPH-dependent reduction of beta-ketoacyl-ACP substrates to beta-hydroxyacyl-ACP products, the first reductive step in the elongation cycle of fatty acid biosynthesis.</text>
</comment>
<name>A0A1M4Z389_MARH1</name>
<dbReference type="InterPro" id="IPR011284">
    <property type="entry name" value="3oxo_ACP_reduc"/>
</dbReference>
<dbReference type="GO" id="GO:0048038">
    <property type="term" value="F:quinone binding"/>
    <property type="evidence" value="ECO:0007669"/>
    <property type="project" value="TreeGrafter"/>
</dbReference>
<dbReference type="CDD" id="cd05333">
    <property type="entry name" value="BKR_SDR_c"/>
    <property type="match status" value="1"/>
</dbReference>
<feature type="binding site" evidence="5">
    <location>
        <position position="186"/>
    </location>
    <ligand>
        <name>NADP(+)</name>
        <dbReference type="ChEBI" id="CHEBI:58349"/>
    </ligand>
</feature>
<dbReference type="Pfam" id="PF13561">
    <property type="entry name" value="adh_short_C2"/>
    <property type="match status" value="1"/>
</dbReference>
<dbReference type="InterPro" id="IPR020904">
    <property type="entry name" value="Sc_DH/Rdtase_CS"/>
</dbReference>
<reference evidence="8" key="1">
    <citation type="submission" date="2016-11" db="EMBL/GenBank/DDBJ databases">
        <authorList>
            <person name="Varghese N."/>
            <person name="Submissions S."/>
        </authorList>
    </citation>
    <scope>NUCLEOTIDE SEQUENCE [LARGE SCALE GENOMIC DNA]</scope>
    <source>
        <strain evidence="8">DSM 16785</strain>
    </source>
</reference>
<dbReference type="EC" id="1.1.1.100" evidence="6"/>
<evidence type="ECO:0000256" key="6">
    <source>
        <dbReference type="RuleBase" id="RU366074"/>
    </source>
</evidence>
<dbReference type="OrthoDB" id="9803333at2"/>
<dbReference type="PANTHER" id="PTHR42760">
    <property type="entry name" value="SHORT-CHAIN DEHYDROGENASES/REDUCTASES FAMILY MEMBER"/>
    <property type="match status" value="1"/>
</dbReference>
<dbReference type="InterPro" id="IPR036291">
    <property type="entry name" value="NAD(P)-bd_dom_sf"/>
</dbReference>
<dbReference type="FunFam" id="3.40.50.720:FF:000115">
    <property type="entry name" value="3-oxoacyl-[acyl-carrier-protein] reductase FabG"/>
    <property type="match status" value="1"/>
</dbReference>
<comment type="caution">
    <text evidence="8">The sequence shown here is derived from an EMBL/GenBank/DDBJ whole genome shotgun (WGS) entry which is preliminary data.</text>
</comment>
<dbReference type="NCBIfam" id="NF005559">
    <property type="entry name" value="PRK07231.1"/>
    <property type="match status" value="1"/>
</dbReference>
<keyword evidence="6" id="KW-0444">Lipid biosynthesis</keyword>
<dbReference type="SMART" id="SM00822">
    <property type="entry name" value="PKS_KR"/>
    <property type="match status" value="1"/>
</dbReference>
<keyword evidence="6" id="KW-0276">Fatty acid metabolism</keyword>
<comment type="subunit">
    <text evidence="6">Homotetramer.</text>
</comment>
<keyword evidence="9" id="KW-1185">Reference proteome</keyword>
<evidence type="ECO:0000256" key="2">
    <source>
        <dbReference type="ARBA" id="ARBA00022857"/>
    </source>
</evidence>
<dbReference type="PRINTS" id="PR00080">
    <property type="entry name" value="SDRFAMILY"/>
</dbReference>
<proteinExistence type="inferred from homology"/>
<dbReference type="GO" id="GO:0006633">
    <property type="term" value="P:fatty acid biosynthetic process"/>
    <property type="evidence" value="ECO:0007669"/>
    <property type="project" value="UniProtKB-UniPathway"/>
</dbReference>
<protein>
    <recommendedName>
        <fullName evidence="6">3-oxoacyl-[acyl-carrier-protein] reductase</fullName>
        <ecNumber evidence="6">1.1.1.100</ecNumber>
    </recommendedName>
</protein>
<dbReference type="NCBIfam" id="TIGR01830">
    <property type="entry name" value="3oxo_ACP_reduc"/>
    <property type="match status" value="1"/>
</dbReference>
<comment type="pathway">
    <text evidence="6">Lipid metabolism; fatty acid biosynthesis.</text>
</comment>
<comment type="catalytic activity">
    <reaction evidence="6">
        <text>a (3R)-hydroxyacyl-[ACP] + NADP(+) = a 3-oxoacyl-[ACP] + NADPH + H(+)</text>
        <dbReference type="Rhea" id="RHEA:17397"/>
        <dbReference type="Rhea" id="RHEA-COMP:9916"/>
        <dbReference type="Rhea" id="RHEA-COMP:9945"/>
        <dbReference type="ChEBI" id="CHEBI:15378"/>
        <dbReference type="ChEBI" id="CHEBI:57783"/>
        <dbReference type="ChEBI" id="CHEBI:58349"/>
        <dbReference type="ChEBI" id="CHEBI:78776"/>
        <dbReference type="ChEBI" id="CHEBI:78827"/>
        <dbReference type="EC" id="1.1.1.100"/>
    </reaction>
</comment>
<dbReference type="EMBL" id="FQUI01000037">
    <property type="protein sequence ID" value="SHF12529.1"/>
    <property type="molecule type" value="Genomic_DNA"/>
</dbReference>
<keyword evidence="2 5" id="KW-0521">NADP</keyword>
<dbReference type="Gene3D" id="3.40.50.720">
    <property type="entry name" value="NAD(P)-binding Rossmann-like Domain"/>
    <property type="match status" value="1"/>
</dbReference>
<dbReference type="UniPathway" id="UPA00094"/>
<evidence type="ECO:0000256" key="4">
    <source>
        <dbReference type="PIRSR" id="PIRSR611284-1"/>
    </source>
</evidence>
<dbReference type="PROSITE" id="PS00061">
    <property type="entry name" value="ADH_SHORT"/>
    <property type="match status" value="1"/>
</dbReference>
<feature type="active site" description="Proton acceptor" evidence="4">
    <location>
        <position position="151"/>
    </location>
</feature>
<dbReference type="GO" id="GO:0004316">
    <property type="term" value="F:3-oxoacyl-[acyl-carrier-protein] reductase (NADPH) activity"/>
    <property type="evidence" value="ECO:0007669"/>
    <property type="project" value="UniProtKB-UniRule"/>
</dbReference>
<keyword evidence="6" id="KW-0443">Lipid metabolism</keyword>
<dbReference type="PANTHER" id="PTHR42760:SF83">
    <property type="entry name" value="(3R)-3-HYDROXYACYL-COA DEHYDROGENASE"/>
    <property type="match status" value="1"/>
</dbReference>
<dbReference type="AlphaFoldDB" id="A0A1M4Z389"/>
<dbReference type="InterPro" id="IPR002347">
    <property type="entry name" value="SDR_fam"/>
</dbReference>
<dbReference type="SUPFAM" id="SSF51735">
    <property type="entry name" value="NAD(P)-binding Rossmann-fold domains"/>
    <property type="match status" value="1"/>
</dbReference>